<evidence type="ECO:0000259" key="2">
    <source>
        <dbReference type="Pfam" id="PF02777"/>
    </source>
</evidence>
<dbReference type="AlphaFoldDB" id="A0A1D8N8K3"/>
<gene>
    <name evidence="3" type="ORF">YALI1_B26235g</name>
</gene>
<dbReference type="VEuPathDB" id="FungiDB:YALI0_B20086g"/>
<dbReference type="KEGG" id="yli:2906892"/>
<dbReference type="PANTHER" id="PTHR43595:SF2">
    <property type="entry name" value="SMALL RIBOSOMAL SUBUNIT PROTEIN MS42"/>
    <property type="match status" value="1"/>
</dbReference>
<proteinExistence type="predicted"/>
<dbReference type="InterPro" id="IPR036324">
    <property type="entry name" value="Mn/Fe_SOD_N_sf"/>
</dbReference>
<protein>
    <recommendedName>
        <fullName evidence="2">Manganese/iron superoxide dismutase C-terminal domain-containing protein</fullName>
    </recommendedName>
</protein>
<dbReference type="Proteomes" id="UP000182444">
    <property type="component" value="Chromosome 1B"/>
</dbReference>
<dbReference type="eggNOG" id="KOG0876">
    <property type="taxonomic scope" value="Eukaryota"/>
</dbReference>
<name>A0A1D8N8K3_YARLL</name>
<organism evidence="3 4">
    <name type="scientific">Yarrowia lipolytica</name>
    <name type="common">Candida lipolytica</name>
    <dbReference type="NCBI Taxonomy" id="4952"/>
    <lineage>
        <taxon>Eukaryota</taxon>
        <taxon>Fungi</taxon>
        <taxon>Dikarya</taxon>
        <taxon>Ascomycota</taxon>
        <taxon>Saccharomycotina</taxon>
        <taxon>Dipodascomycetes</taxon>
        <taxon>Dipodascales</taxon>
        <taxon>Dipodascales incertae sedis</taxon>
        <taxon>Yarrowia</taxon>
    </lineage>
</organism>
<dbReference type="GO" id="GO:0005737">
    <property type="term" value="C:cytoplasm"/>
    <property type="evidence" value="ECO:0007669"/>
    <property type="project" value="TreeGrafter"/>
</dbReference>
<accession>A0A1D8N8K3</accession>
<dbReference type="Pfam" id="PF02777">
    <property type="entry name" value="Sod_Fe_C"/>
    <property type="match status" value="2"/>
</dbReference>
<feature type="domain" description="Manganese/iron superoxide dismutase C-terminal" evidence="2">
    <location>
        <begin position="260"/>
        <end position="323"/>
    </location>
</feature>
<dbReference type="SUPFAM" id="SSF54719">
    <property type="entry name" value="Fe,Mn superoxide dismutase (SOD), C-terminal domain"/>
    <property type="match status" value="1"/>
</dbReference>
<dbReference type="InterPro" id="IPR036314">
    <property type="entry name" value="SOD_C_sf"/>
</dbReference>
<reference evidence="3 4" key="1">
    <citation type="journal article" date="2016" name="PLoS ONE">
        <title>Sequence Assembly of Yarrowia lipolytica Strain W29/CLIB89 Shows Transposable Element Diversity.</title>
        <authorList>
            <person name="Magnan C."/>
            <person name="Yu J."/>
            <person name="Chang I."/>
            <person name="Jahn E."/>
            <person name="Kanomata Y."/>
            <person name="Wu J."/>
            <person name="Zeller M."/>
            <person name="Oakes M."/>
            <person name="Baldi P."/>
            <person name="Sandmeyer S."/>
        </authorList>
    </citation>
    <scope>NUCLEOTIDE SEQUENCE [LARGE SCALE GENOMIC DNA]</scope>
    <source>
        <strain evidence="4">CLIB89(W29)</strain>
    </source>
</reference>
<dbReference type="GO" id="GO:0004784">
    <property type="term" value="F:superoxide dismutase activity"/>
    <property type="evidence" value="ECO:0007669"/>
    <property type="project" value="InterPro"/>
</dbReference>
<dbReference type="SUPFAM" id="SSF46609">
    <property type="entry name" value="Fe,Mn superoxide dismutase (SOD), N-terminal domain"/>
    <property type="match status" value="1"/>
</dbReference>
<sequence length="346" mass="38801">MLSLRRALLVPRLGRALHTMPAYSGLGSQAAPTQINKFLSAETVKSAWFEHQHEMLERVNEGLASSEELEGLDLQSLALETCNRSEDALHHFASGAFANDFFFKGVASTVKPGEVSEPIDAYHGLYVSPRDPDYQTVMPALATGETPAWGNHPGTDDALYDLILTSFGTVEAFREHLLTKAESIFGNGYTWLVLSKHSGRLHLVNTYNNGFIQKKGTNSAELAAEAAAKRAVEADEAKALAELQAEAQNKKLNALEEKLLKNKIYKMEVAKQMRQAQPKILHDLKPLLNVNVWQHMWLNDYGAFGKRKYLDNFWEKIDWNVVKGRLQDHFEKQTDLSKSELFGPYV</sequence>
<evidence type="ECO:0000256" key="1">
    <source>
        <dbReference type="ARBA" id="ARBA00037226"/>
    </source>
</evidence>
<dbReference type="VEuPathDB" id="FungiDB:YALI1_B26235g"/>
<dbReference type="GO" id="GO:0046872">
    <property type="term" value="F:metal ion binding"/>
    <property type="evidence" value="ECO:0007669"/>
    <property type="project" value="InterPro"/>
</dbReference>
<evidence type="ECO:0000313" key="3">
    <source>
        <dbReference type="EMBL" id="AOW01963.1"/>
    </source>
</evidence>
<dbReference type="InterPro" id="IPR019832">
    <property type="entry name" value="Mn/Fe_SOD_C"/>
</dbReference>
<dbReference type="GeneID" id="2906892"/>
<dbReference type="EMBL" id="CP017554">
    <property type="protein sequence ID" value="AOW01963.1"/>
    <property type="molecule type" value="Genomic_DNA"/>
</dbReference>
<evidence type="ECO:0000313" key="4">
    <source>
        <dbReference type="Proteomes" id="UP000182444"/>
    </source>
</evidence>
<dbReference type="PANTHER" id="PTHR43595">
    <property type="entry name" value="37S RIBOSOMAL PROTEIN S26, MITOCHONDRIAL"/>
    <property type="match status" value="1"/>
</dbReference>
<comment type="function">
    <text evidence="1">Component of the mitochondrial ribosome (mitoribosome), a dedicated translation machinery responsible for the synthesis of mitochondrial genome-encoded proteins, including at least some of the essential transmembrane subunits of the mitochondrial respiratory chain. The mitoribosomes are attached to the mitochondrial inner membrane and translation products are cotranslationally integrated into the membrane.</text>
</comment>
<feature type="domain" description="Manganese/iron superoxide dismutase C-terminal" evidence="2">
    <location>
        <begin position="157"/>
        <end position="210"/>
    </location>
</feature>
<dbReference type="Gene3D" id="3.55.40.20">
    <property type="entry name" value="Iron/manganese superoxide dismutase, C-terminal domain"/>
    <property type="match status" value="1"/>
</dbReference>
<dbReference type="RefSeq" id="XP_501122.3">
    <property type="nucleotide sequence ID" value="XM_501122.3"/>
</dbReference>